<accession>A0A1K1W1V0</accession>
<sequence>MNQKLFIPLLICCALVLTACQSTPQASAASRVVAGSQPVSLQPGQRVRGELTSASALNYKDGSRYALYRINLQQGDAFRIELSGSLEGTLALYNDLNELLISGSPLHFQAPERGRYLLAVSGKQSNSFGPFNLLMTPLELSSNPSLVVGEAASGWLEMNGFRSHTLQISERGYYQIDLRSSDFDTLMLVTGPGGYRAEDDDGGDQTNSRIGDLLQPGEYQVRVSAFETASGLYTLEVQAFDIREGADLELRAPVQLSGWMRQQQDVYRLHIEQAGEYLIEMQSAVLDSFLLLEGANHFRVEDDDSGENLDARLLVRLEPGEYRLTARDYNGGSGGYQLIVQQR</sequence>
<evidence type="ECO:0000256" key="1">
    <source>
        <dbReference type="SAM" id="SignalP"/>
    </source>
</evidence>
<keyword evidence="1" id="KW-0732">Signal</keyword>
<organism evidence="2 3">
    <name type="scientific">Marinospirillum alkaliphilum DSM 21637</name>
    <dbReference type="NCBI Taxonomy" id="1122209"/>
    <lineage>
        <taxon>Bacteria</taxon>
        <taxon>Pseudomonadati</taxon>
        <taxon>Pseudomonadota</taxon>
        <taxon>Gammaproteobacteria</taxon>
        <taxon>Oceanospirillales</taxon>
        <taxon>Oceanospirillaceae</taxon>
        <taxon>Marinospirillum</taxon>
    </lineage>
</organism>
<evidence type="ECO:0000313" key="2">
    <source>
        <dbReference type="EMBL" id="SFX30789.1"/>
    </source>
</evidence>
<reference evidence="2 3" key="1">
    <citation type="submission" date="2016-11" db="EMBL/GenBank/DDBJ databases">
        <authorList>
            <person name="Jaros S."/>
            <person name="Januszkiewicz K."/>
            <person name="Wedrychowicz H."/>
        </authorList>
    </citation>
    <scope>NUCLEOTIDE SEQUENCE [LARGE SCALE GENOMIC DNA]</scope>
    <source>
        <strain evidence="2 3">DSM 21637</strain>
    </source>
</reference>
<dbReference type="Proteomes" id="UP000182350">
    <property type="component" value="Unassembled WGS sequence"/>
</dbReference>
<dbReference type="OrthoDB" id="8893233at2"/>
<dbReference type="STRING" id="1122209.SAMN02745752_01196"/>
<dbReference type="PROSITE" id="PS51257">
    <property type="entry name" value="PROKAR_LIPOPROTEIN"/>
    <property type="match status" value="1"/>
</dbReference>
<evidence type="ECO:0000313" key="3">
    <source>
        <dbReference type="Proteomes" id="UP000182350"/>
    </source>
</evidence>
<dbReference type="Gene3D" id="2.60.120.380">
    <property type="match status" value="3"/>
</dbReference>
<keyword evidence="3" id="KW-1185">Reference proteome</keyword>
<dbReference type="RefSeq" id="WP_072325438.1">
    <property type="nucleotide sequence ID" value="NZ_FPJW01000003.1"/>
</dbReference>
<evidence type="ECO:0008006" key="4">
    <source>
        <dbReference type="Google" id="ProtNLM"/>
    </source>
</evidence>
<proteinExistence type="predicted"/>
<feature type="signal peptide" evidence="1">
    <location>
        <begin position="1"/>
        <end position="28"/>
    </location>
</feature>
<dbReference type="EMBL" id="FPJW01000003">
    <property type="protein sequence ID" value="SFX30789.1"/>
    <property type="molecule type" value="Genomic_DNA"/>
</dbReference>
<feature type="chain" id="PRO_5012814748" description="Pre-peptidase C-terminal domain-containing protein" evidence="1">
    <location>
        <begin position="29"/>
        <end position="343"/>
    </location>
</feature>
<name>A0A1K1W1V0_9GAMM</name>
<gene>
    <name evidence="2" type="ORF">SAMN02745752_01196</name>
</gene>
<protein>
    <recommendedName>
        <fullName evidence="4">Pre-peptidase C-terminal domain-containing protein</fullName>
    </recommendedName>
</protein>
<dbReference type="AlphaFoldDB" id="A0A1K1W1V0"/>